<evidence type="ECO:0000313" key="3">
    <source>
        <dbReference type="EMBL" id="SPT18154.1"/>
    </source>
</evidence>
<dbReference type="EMBL" id="LS480641">
    <property type="protein sequence ID" value="SPT18154.1"/>
    <property type="molecule type" value="Genomic_DNA"/>
</dbReference>
<dbReference type="Gene3D" id="3.30.420.10">
    <property type="entry name" value="Ribonuclease H-like superfamily/Ribonuclease H"/>
    <property type="match status" value="1"/>
</dbReference>
<gene>
    <name evidence="3" type="ORF">CAMPLR22A2D_LOCUS2765</name>
</gene>
<accession>A0A7H4LHR6</accession>
<organism evidence="3 4">
    <name type="scientific">Triticum aestivum</name>
    <name type="common">Wheat</name>
    <dbReference type="NCBI Taxonomy" id="4565"/>
    <lineage>
        <taxon>Eukaryota</taxon>
        <taxon>Viridiplantae</taxon>
        <taxon>Streptophyta</taxon>
        <taxon>Embryophyta</taxon>
        <taxon>Tracheophyta</taxon>
        <taxon>Spermatophyta</taxon>
        <taxon>Magnoliopsida</taxon>
        <taxon>Liliopsida</taxon>
        <taxon>Poales</taxon>
        <taxon>Poaceae</taxon>
        <taxon>BOP clade</taxon>
        <taxon>Pooideae</taxon>
        <taxon>Triticodae</taxon>
        <taxon>Triticeae</taxon>
        <taxon>Triticinae</taxon>
        <taxon>Triticum</taxon>
    </lineage>
</organism>
<proteinExistence type="predicted"/>
<dbReference type="Gene3D" id="1.10.340.70">
    <property type="match status" value="1"/>
</dbReference>
<dbReference type="Pfam" id="PF13456">
    <property type="entry name" value="RVT_3"/>
    <property type="match status" value="1"/>
</dbReference>
<dbReference type="InterPro" id="IPR012337">
    <property type="entry name" value="RNaseH-like_sf"/>
</dbReference>
<reference evidence="3 4" key="1">
    <citation type="submission" date="2018-05" db="EMBL/GenBank/DDBJ databases">
        <authorList>
            <person name="Thind KAUR A."/>
        </authorList>
    </citation>
    <scope>NUCLEOTIDE SEQUENCE [LARGE SCALE GENOMIC DNA]</scope>
</reference>
<dbReference type="GO" id="GO:0004523">
    <property type="term" value="F:RNA-DNA hybrid ribonuclease activity"/>
    <property type="evidence" value="ECO:0007669"/>
    <property type="project" value="InterPro"/>
</dbReference>
<dbReference type="PANTHER" id="PTHR48475:SF1">
    <property type="entry name" value="RNASE H TYPE-1 DOMAIN-CONTAINING PROTEIN"/>
    <property type="match status" value="1"/>
</dbReference>
<dbReference type="PROSITE" id="PS50879">
    <property type="entry name" value="RNASE_H_1"/>
    <property type="match status" value="1"/>
</dbReference>
<sequence>MYFDGSKMRTGLGAGIVLTSSKGDKLRYVLQIHFAASNNVAEYEALIHGLRLAKEVDIRRILCYGDSDLVVQQSSGDWDAKDANMASYRFLVQQLSGYFEGCEFLHVPRNDNEQADALARIGSTWQAIPAGVALQRLLKPSVKPSPESDSIFMPAPPGAVGSDLRTPAASTGTSAGGPGTAAVAPGPGTSEPGPGTAAVGQGTSSTQQAAADSNPPPPSPTALVQVAVLAVEEIAAPSWAQPILSFLVNKELPTDEISTRQVQRRAAAYTIVNRELVRRSVTGVYKRYVEPEKGQAILKDIHQGECGHHAASRSLVAKAFRHGFFWPTALEGAKDLVQKCKGCQKFRSKPHLPASEIKTIPIAWPFAVWGLDMVGPFKTAQAVIPTDIEFDSPRVTMYTEEEAKEAREDGVDLLEEGRLLALSRSTIYQQSLCRYYNRKVKPRFFQEGDLVLRLIQRTAGQHKLSTPWEGPFFISKVLGNDSYYLIDAQKPRARKRDDSGKETERPWNANLLRGFYS</sequence>
<feature type="compositionally biased region" description="Polar residues" evidence="1">
    <location>
        <begin position="201"/>
        <end position="211"/>
    </location>
</feature>
<dbReference type="InterPro" id="IPR002156">
    <property type="entry name" value="RNaseH_domain"/>
</dbReference>
<dbReference type="CDD" id="cd09279">
    <property type="entry name" value="RNase_HI_like"/>
    <property type="match status" value="1"/>
</dbReference>
<evidence type="ECO:0000259" key="2">
    <source>
        <dbReference type="PROSITE" id="PS50879"/>
    </source>
</evidence>
<dbReference type="GO" id="GO:0003676">
    <property type="term" value="F:nucleic acid binding"/>
    <property type="evidence" value="ECO:0007669"/>
    <property type="project" value="InterPro"/>
</dbReference>
<name>A0A7H4LHR6_WHEAT</name>
<dbReference type="PANTHER" id="PTHR48475">
    <property type="entry name" value="RIBONUCLEASE H"/>
    <property type="match status" value="1"/>
</dbReference>
<dbReference type="SUPFAM" id="SSF53098">
    <property type="entry name" value="Ribonuclease H-like"/>
    <property type="match status" value="1"/>
</dbReference>
<feature type="compositionally biased region" description="Low complexity" evidence="1">
    <location>
        <begin position="180"/>
        <end position="198"/>
    </location>
</feature>
<dbReference type="Proteomes" id="UP000280104">
    <property type="component" value="Chromosome II"/>
</dbReference>
<evidence type="ECO:0000313" key="4">
    <source>
        <dbReference type="Proteomes" id="UP000280104"/>
    </source>
</evidence>
<dbReference type="AlphaFoldDB" id="A0A7H4LHR6"/>
<evidence type="ECO:0000256" key="1">
    <source>
        <dbReference type="SAM" id="MobiDB-lite"/>
    </source>
</evidence>
<feature type="region of interest" description="Disordered" evidence="1">
    <location>
        <begin position="145"/>
        <end position="219"/>
    </location>
</feature>
<protein>
    <recommendedName>
        <fullName evidence="2">RNase H type-1 domain-containing protein</fullName>
    </recommendedName>
</protein>
<dbReference type="InterPro" id="IPR036397">
    <property type="entry name" value="RNaseH_sf"/>
</dbReference>
<feature type="domain" description="RNase H type-1" evidence="2">
    <location>
        <begin position="1"/>
        <end position="124"/>
    </location>
</feature>